<evidence type="ECO:0000256" key="3">
    <source>
        <dbReference type="ARBA" id="ARBA00023163"/>
    </source>
</evidence>
<organism evidence="5 6">
    <name type="scientific">Acetohalobium arabaticum (strain ATCC 49924 / DSM 5501 / Z-7288)</name>
    <dbReference type="NCBI Taxonomy" id="574087"/>
    <lineage>
        <taxon>Bacteria</taxon>
        <taxon>Bacillati</taxon>
        <taxon>Bacillota</taxon>
        <taxon>Clostridia</taxon>
        <taxon>Halanaerobiales</taxon>
        <taxon>Halobacteroidaceae</taxon>
        <taxon>Acetohalobium</taxon>
    </lineage>
</organism>
<evidence type="ECO:0000313" key="6">
    <source>
        <dbReference type="Proteomes" id="UP000001661"/>
    </source>
</evidence>
<evidence type="ECO:0000313" key="5">
    <source>
        <dbReference type="EMBL" id="ADL13517.1"/>
    </source>
</evidence>
<dbReference type="SMART" id="SM00418">
    <property type="entry name" value="HTH_ARSR"/>
    <property type="match status" value="1"/>
</dbReference>
<dbReference type="KEGG" id="aar:Acear_2021"/>
<dbReference type="NCBIfam" id="NF033788">
    <property type="entry name" value="HTH_metalloreg"/>
    <property type="match status" value="1"/>
</dbReference>
<evidence type="ECO:0000256" key="1">
    <source>
        <dbReference type="ARBA" id="ARBA00023015"/>
    </source>
</evidence>
<dbReference type="SUPFAM" id="SSF46785">
    <property type="entry name" value="Winged helix' DNA-binding domain"/>
    <property type="match status" value="1"/>
</dbReference>
<name>D9QT17_ACEAZ</name>
<dbReference type="GO" id="GO:0003700">
    <property type="term" value="F:DNA-binding transcription factor activity"/>
    <property type="evidence" value="ECO:0007669"/>
    <property type="project" value="InterPro"/>
</dbReference>
<dbReference type="InterPro" id="IPR036390">
    <property type="entry name" value="WH_DNA-bd_sf"/>
</dbReference>
<dbReference type="STRING" id="574087.Acear_2021"/>
<dbReference type="Pfam" id="PF01022">
    <property type="entry name" value="HTH_5"/>
    <property type="match status" value="1"/>
</dbReference>
<keyword evidence="2" id="KW-0238">DNA-binding</keyword>
<dbReference type="InterPro" id="IPR036388">
    <property type="entry name" value="WH-like_DNA-bd_sf"/>
</dbReference>
<keyword evidence="3" id="KW-0804">Transcription</keyword>
<dbReference type="InterPro" id="IPR051011">
    <property type="entry name" value="Metal_resp_trans_reg"/>
</dbReference>
<dbReference type="GO" id="GO:0003677">
    <property type="term" value="F:DNA binding"/>
    <property type="evidence" value="ECO:0007669"/>
    <property type="project" value="UniProtKB-KW"/>
</dbReference>
<dbReference type="OrthoDB" id="9798835at2"/>
<dbReference type="CDD" id="cd00090">
    <property type="entry name" value="HTH_ARSR"/>
    <property type="match status" value="1"/>
</dbReference>
<dbReference type="AlphaFoldDB" id="D9QT17"/>
<keyword evidence="1" id="KW-0805">Transcription regulation</keyword>
<keyword evidence="6" id="KW-1185">Reference proteome</keyword>
<dbReference type="eggNOG" id="COG0640">
    <property type="taxonomic scope" value="Bacteria"/>
</dbReference>
<dbReference type="PRINTS" id="PR00778">
    <property type="entry name" value="HTHARSR"/>
</dbReference>
<dbReference type="RefSeq" id="WP_013278962.1">
    <property type="nucleotide sequence ID" value="NC_014378.1"/>
</dbReference>
<sequence>MSELISKLKSKLFKALAHPTRIQILNLLQEGELCVCEIYEALELSQSNISQHLKVLRDQNLVESQKVGVEVHYKIKNDEVWEILELAKDLIVEQINQTQSALEDR</sequence>
<dbReference type="PANTHER" id="PTHR43132">
    <property type="entry name" value="ARSENICAL RESISTANCE OPERON REPRESSOR ARSR-RELATED"/>
    <property type="match status" value="1"/>
</dbReference>
<dbReference type="PANTHER" id="PTHR43132:SF2">
    <property type="entry name" value="ARSENICAL RESISTANCE OPERON REPRESSOR ARSR-RELATED"/>
    <property type="match status" value="1"/>
</dbReference>
<dbReference type="Gene3D" id="1.10.10.10">
    <property type="entry name" value="Winged helix-like DNA-binding domain superfamily/Winged helix DNA-binding domain"/>
    <property type="match status" value="1"/>
</dbReference>
<dbReference type="EMBL" id="CP002105">
    <property type="protein sequence ID" value="ADL13517.1"/>
    <property type="molecule type" value="Genomic_DNA"/>
</dbReference>
<dbReference type="InterPro" id="IPR011991">
    <property type="entry name" value="ArsR-like_HTH"/>
</dbReference>
<dbReference type="PROSITE" id="PS50987">
    <property type="entry name" value="HTH_ARSR_2"/>
    <property type="match status" value="1"/>
</dbReference>
<accession>D9QT17</accession>
<dbReference type="InterPro" id="IPR001845">
    <property type="entry name" value="HTH_ArsR_DNA-bd_dom"/>
</dbReference>
<reference evidence="5 6" key="1">
    <citation type="journal article" date="2010" name="Stand. Genomic Sci.">
        <title>Complete genome sequence of Acetohalobium arabaticum type strain (Z-7288).</title>
        <authorList>
            <person name="Sikorski J."/>
            <person name="Lapidus A."/>
            <person name="Chertkov O."/>
            <person name="Lucas S."/>
            <person name="Copeland A."/>
            <person name="Glavina Del Rio T."/>
            <person name="Nolan M."/>
            <person name="Tice H."/>
            <person name="Cheng J.F."/>
            <person name="Han C."/>
            <person name="Brambilla E."/>
            <person name="Pitluck S."/>
            <person name="Liolios K."/>
            <person name="Ivanova N."/>
            <person name="Mavromatis K."/>
            <person name="Mikhailova N."/>
            <person name="Pati A."/>
            <person name="Bruce D."/>
            <person name="Detter C."/>
            <person name="Tapia R."/>
            <person name="Goodwin L."/>
            <person name="Chen A."/>
            <person name="Palaniappan K."/>
            <person name="Land M."/>
            <person name="Hauser L."/>
            <person name="Chang Y.J."/>
            <person name="Jeffries C.D."/>
            <person name="Rohde M."/>
            <person name="Goker M."/>
            <person name="Spring S."/>
            <person name="Woyke T."/>
            <person name="Bristow J."/>
            <person name="Eisen J.A."/>
            <person name="Markowitz V."/>
            <person name="Hugenholtz P."/>
            <person name="Kyrpides N.C."/>
            <person name="Klenk H.P."/>
        </authorList>
    </citation>
    <scope>NUCLEOTIDE SEQUENCE [LARGE SCALE GENOMIC DNA]</scope>
    <source>
        <strain evidence="6">ATCC 49924 / DSM 5501 / Z-7288</strain>
    </source>
</reference>
<dbReference type="HOGENOM" id="CLU_097806_6_1_9"/>
<proteinExistence type="predicted"/>
<gene>
    <name evidence="5" type="ordered locus">Acear_2021</name>
</gene>
<evidence type="ECO:0000259" key="4">
    <source>
        <dbReference type="PROSITE" id="PS50987"/>
    </source>
</evidence>
<feature type="domain" description="HTH arsR-type" evidence="4">
    <location>
        <begin position="1"/>
        <end position="95"/>
    </location>
</feature>
<protein>
    <submittedName>
        <fullName evidence="5">Transcriptional regulator, ArsR family</fullName>
    </submittedName>
</protein>
<evidence type="ECO:0000256" key="2">
    <source>
        <dbReference type="ARBA" id="ARBA00023125"/>
    </source>
</evidence>
<dbReference type="Proteomes" id="UP000001661">
    <property type="component" value="Chromosome"/>
</dbReference>